<evidence type="ECO:0000313" key="2">
    <source>
        <dbReference type="Proteomes" id="UP000261174"/>
    </source>
</evidence>
<name>A0A3E1P4F2_9BACT</name>
<dbReference type="OrthoDB" id="1247232at2"/>
<dbReference type="EMBL" id="QTJV01000002">
    <property type="protein sequence ID" value="RFM35037.1"/>
    <property type="molecule type" value="Genomic_DNA"/>
</dbReference>
<gene>
    <name evidence="1" type="ORF">DXN04_06450</name>
</gene>
<organism evidence="1 2">
    <name type="scientific">Chitinophaga silvisoli</name>
    <dbReference type="NCBI Taxonomy" id="2291814"/>
    <lineage>
        <taxon>Bacteria</taxon>
        <taxon>Pseudomonadati</taxon>
        <taxon>Bacteroidota</taxon>
        <taxon>Chitinophagia</taxon>
        <taxon>Chitinophagales</taxon>
        <taxon>Chitinophagaceae</taxon>
        <taxon>Chitinophaga</taxon>
    </lineage>
</organism>
<protein>
    <submittedName>
        <fullName evidence="1">Uncharacterized protein</fullName>
    </submittedName>
</protein>
<proteinExistence type="predicted"/>
<keyword evidence="2" id="KW-1185">Reference proteome</keyword>
<evidence type="ECO:0000313" key="1">
    <source>
        <dbReference type="EMBL" id="RFM35037.1"/>
    </source>
</evidence>
<dbReference type="RefSeq" id="WP_116852521.1">
    <property type="nucleotide sequence ID" value="NZ_QTJV01000002.1"/>
</dbReference>
<sequence>MQNTESHTFHFLSEISKENTYRLLFPDSKAGMAIIWLYEKLESGYFPDGFFKESDIHDALLDVSSVDLDNGKYHLKEHYNAIIGDLQEYFLRYDDEKQHYSFKEYAFSFCKHAKDTLKSFFDPTQIEIICSNLRDKLTSCDNEQKLLEWFSLEFSTFKPRLKSQLDYLDKQIDQSVADLRENRKLNLQEGTILDTLRQIDERFEIIRTQNKELRTAFRVTEEIRRSLNNYSEQYDNDEISKNTHNAITFFQEMRYVLLLIDKRLDRIQPRIKQLFSNLNKPLFNIKIEKFIGFLIRNSTEINIVGSRELSLPQGIHQVAINRELSDFIIVERKSDLFPTKPKKRIVVTENPELKQKAFASTINQVFQQDEVARWLNTLANRLQEEKMVDLSDFFFKILEEEKRENALSLAISVVYRSIKLYEQQSQYEVLINPNVVKSKKGTKTTLWQIIIHQK</sequence>
<accession>A0A3E1P4F2</accession>
<dbReference type="AlphaFoldDB" id="A0A3E1P4F2"/>
<dbReference type="Proteomes" id="UP000261174">
    <property type="component" value="Unassembled WGS sequence"/>
</dbReference>
<reference evidence="1 2" key="1">
    <citation type="submission" date="2018-08" db="EMBL/GenBank/DDBJ databases">
        <title>Chitinophaga sp. K20C18050901, a novel bacterium isolated from forest soil.</title>
        <authorList>
            <person name="Wang C."/>
        </authorList>
    </citation>
    <scope>NUCLEOTIDE SEQUENCE [LARGE SCALE GENOMIC DNA]</scope>
    <source>
        <strain evidence="1 2">K20C18050901</strain>
    </source>
</reference>
<comment type="caution">
    <text evidence="1">The sequence shown here is derived from an EMBL/GenBank/DDBJ whole genome shotgun (WGS) entry which is preliminary data.</text>
</comment>